<comment type="caution">
    <text evidence="4">The sequence shown here is derived from an EMBL/GenBank/DDBJ whole genome shotgun (WGS) entry which is preliminary data.</text>
</comment>
<dbReference type="EMBL" id="JAIWQS010000008">
    <property type="protein sequence ID" value="KAJ8899391.1"/>
    <property type="molecule type" value="Genomic_DNA"/>
</dbReference>
<dbReference type="AlphaFoldDB" id="A0AAV8UAF0"/>
<protein>
    <recommendedName>
        <fullName evidence="6">Protein root UVB sensitive 2, chloroplastic</fullName>
    </recommendedName>
</protein>
<dbReference type="GO" id="GO:0009926">
    <property type="term" value="P:auxin polar transport"/>
    <property type="evidence" value="ECO:0007669"/>
    <property type="project" value="TreeGrafter"/>
</dbReference>
<dbReference type="GO" id="GO:0010224">
    <property type="term" value="P:response to UV-B"/>
    <property type="evidence" value="ECO:0007669"/>
    <property type="project" value="TreeGrafter"/>
</dbReference>
<name>A0AAV8UAF0_9ROSI</name>
<evidence type="ECO:0000313" key="4">
    <source>
        <dbReference type="EMBL" id="KAJ8899391.1"/>
    </source>
</evidence>
<feature type="domain" description="Protein root UVB sensitive/RUS" evidence="2">
    <location>
        <begin position="56"/>
        <end position="288"/>
    </location>
</feature>
<gene>
    <name evidence="4" type="ORF">K2173_018365</name>
</gene>
<reference evidence="4 5" key="1">
    <citation type="submission" date="2021-09" db="EMBL/GenBank/DDBJ databases">
        <title>Genomic insights and catalytic innovation underlie evolution of tropane alkaloids biosynthesis.</title>
        <authorList>
            <person name="Wang Y.-J."/>
            <person name="Tian T."/>
            <person name="Huang J.-P."/>
            <person name="Huang S.-X."/>
        </authorList>
    </citation>
    <scope>NUCLEOTIDE SEQUENCE [LARGE SCALE GENOMIC DNA]</scope>
    <source>
        <strain evidence="4">KIB-2018</strain>
        <tissue evidence="4">Leaf</tissue>
    </source>
</reference>
<dbReference type="PANTHER" id="PTHR12770:SF5">
    <property type="entry name" value="PROTEIN ROOT UVB SENSITIVE 2, CHLOROPLASTIC"/>
    <property type="match status" value="1"/>
</dbReference>
<sequence>MNFLTNIKFQKKELHKAPEMLLGWVETSDSVSHYCQFEPDGRLSIKIIDDARPAIQRVVESFVNKFFPSGYPYSVNEGYLRYTQFRALQHFSSAALSVLSTQSLLLAAGLKPTPAQATAVSWILKDGMQHVGKLICSNLGARMDSEPKRWRILADVLYDLGTGLEVLSPLCPHLFLEVAGLGNFAKGMAVVAARATRLPIYSSFAKEGNLSDLFAKGEAISTLFNVVGIGAGIQLASTICSSMEGKLVVGSLLSVIHVCCVVEEMRATPVNTLNPQRTAMVVADFVKKGKISSPADLRYSEDLMFPGRLIEEAGNVKVGRALHKAFKPSKLCELKNLFPEEKFLLVRGNKWTDMILEQNASGEDALRGWLVAAFAASMDKSSNEFSASVLQDAYEKMNRVFDLFLCELQYKGWHTDRFLDGTGNRFAW</sequence>
<dbReference type="Proteomes" id="UP001159364">
    <property type="component" value="Linkage Group LG08"/>
</dbReference>
<accession>A0AAV8UAF0</accession>
<organism evidence="4 5">
    <name type="scientific">Erythroxylum novogranatense</name>
    <dbReference type="NCBI Taxonomy" id="1862640"/>
    <lineage>
        <taxon>Eukaryota</taxon>
        <taxon>Viridiplantae</taxon>
        <taxon>Streptophyta</taxon>
        <taxon>Embryophyta</taxon>
        <taxon>Tracheophyta</taxon>
        <taxon>Spermatophyta</taxon>
        <taxon>Magnoliopsida</taxon>
        <taxon>eudicotyledons</taxon>
        <taxon>Gunneridae</taxon>
        <taxon>Pentapetalae</taxon>
        <taxon>rosids</taxon>
        <taxon>fabids</taxon>
        <taxon>Malpighiales</taxon>
        <taxon>Erythroxylaceae</taxon>
        <taxon>Erythroxylum</taxon>
    </lineage>
</organism>
<dbReference type="InterPro" id="IPR006968">
    <property type="entry name" value="RUS_fam"/>
</dbReference>
<comment type="similarity">
    <text evidence="1">Belongs to the RUS1 family.</text>
</comment>
<dbReference type="Pfam" id="PF04884">
    <property type="entry name" value="UVB_sens_prot"/>
    <property type="match status" value="1"/>
</dbReference>
<proteinExistence type="inferred from homology"/>
<dbReference type="InterPro" id="IPR054549">
    <property type="entry name" value="UVB_sens_RUS_dom"/>
</dbReference>
<keyword evidence="5" id="KW-1185">Reference proteome</keyword>
<dbReference type="PANTHER" id="PTHR12770">
    <property type="entry name" value="RUS1 FAMILY PROTEIN C16ORF58"/>
    <property type="match status" value="1"/>
</dbReference>
<evidence type="ECO:0000313" key="5">
    <source>
        <dbReference type="Proteomes" id="UP001159364"/>
    </source>
</evidence>
<evidence type="ECO:0000259" key="3">
    <source>
        <dbReference type="Pfam" id="PF24160"/>
    </source>
</evidence>
<dbReference type="InterPro" id="IPR055412">
    <property type="entry name" value="UVB_sens_C"/>
</dbReference>
<evidence type="ECO:0000259" key="2">
    <source>
        <dbReference type="Pfam" id="PF04884"/>
    </source>
</evidence>
<evidence type="ECO:0008006" key="6">
    <source>
        <dbReference type="Google" id="ProtNLM"/>
    </source>
</evidence>
<dbReference type="GO" id="GO:0009941">
    <property type="term" value="C:chloroplast envelope"/>
    <property type="evidence" value="ECO:0007669"/>
    <property type="project" value="TreeGrafter"/>
</dbReference>
<feature type="domain" description="Root UVB sensitive protein C-terminal" evidence="3">
    <location>
        <begin position="315"/>
        <end position="419"/>
    </location>
</feature>
<evidence type="ECO:0000256" key="1">
    <source>
        <dbReference type="ARBA" id="ARBA00007558"/>
    </source>
</evidence>
<dbReference type="Pfam" id="PF24160">
    <property type="entry name" value="UVB_sens_C"/>
    <property type="match status" value="1"/>
</dbReference>